<dbReference type="EMBL" id="JAMOKX010000004">
    <property type="protein sequence ID" value="MCL9819639.1"/>
    <property type="molecule type" value="Genomic_DNA"/>
</dbReference>
<accession>A0ABT0TUW4</accession>
<dbReference type="RefSeq" id="WP_250604396.1">
    <property type="nucleotide sequence ID" value="NZ_JAMOKX010000004.1"/>
</dbReference>
<keyword evidence="1" id="KW-0472">Membrane</keyword>
<sequence length="190" mass="21892">MRFSSLRKHKNLSKPKSGRIVTGFFVCLSLFSIAMVFILNKQQEEKKQALANISRFEAFDFEYYKISSLGVETYAIGKNAKETSKESGILEQISVNHYLFEEQKSEFLQSSLAFFNRQDILFPKGVNYTRDAIKFWSEVANYSIPTKEILGKGDFMIFSETYNIRGKNILYKNGKIYANNVHGTLTTDKK</sequence>
<organism evidence="2 3">
    <name type="scientific">Helicobacter colisuis</name>
    <dbReference type="NCBI Taxonomy" id="2949739"/>
    <lineage>
        <taxon>Bacteria</taxon>
        <taxon>Pseudomonadati</taxon>
        <taxon>Campylobacterota</taxon>
        <taxon>Epsilonproteobacteria</taxon>
        <taxon>Campylobacterales</taxon>
        <taxon>Helicobacteraceae</taxon>
        <taxon>Helicobacter</taxon>
    </lineage>
</organism>
<keyword evidence="1" id="KW-0812">Transmembrane</keyword>
<evidence type="ECO:0008006" key="4">
    <source>
        <dbReference type="Google" id="ProtNLM"/>
    </source>
</evidence>
<evidence type="ECO:0000256" key="1">
    <source>
        <dbReference type="SAM" id="Phobius"/>
    </source>
</evidence>
<keyword evidence="1" id="KW-1133">Transmembrane helix</keyword>
<gene>
    <name evidence="2" type="ORF">NCR95_05595</name>
</gene>
<keyword evidence="3" id="KW-1185">Reference proteome</keyword>
<evidence type="ECO:0000313" key="2">
    <source>
        <dbReference type="EMBL" id="MCL9819639.1"/>
    </source>
</evidence>
<reference evidence="2" key="1">
    <citation type="submission" date="2022-06" db="EMBL/GenBank/DDBJ databases">
        <title>Helicobacter colisuis sp. nov.</title>
        <authorList>
            <person name="Papic B."/>
            <person name="Gruntar I."/>
        </authorList>
    </citation>
    <scope>NUCLEOTIDE SEQUENCE</scope>
    <source>
        <strain evidence="2">11154-15</strain>
    </source>
</reference>
<evidence type="ECO:0000313" key="3">
    <source>
        <dbReference type="Proteomes" id="UP001057522"/>
    </source>
</evidence>
<comment type="caution">
    <text evidence="2">The sequence shown here is derived from an EMBL/GenBank/DDBJ whole genome shotgun (WGS) entry which is preliminary data.</text>
</comment>
<name>A0ABT0TUW4_9HELI</name>
<feature type="transmembrane region" description="Helical" evidence="1">
    <location>
        <begin position="20"/>
        <end position="39"/>
    </location>
</feature>
<dbReference type="Proteomes" id="UP001057522">
    <property type="component" value="Unassembled WGS sequence"/>
</dbReference>
<protein>
    <recommendedName>
        <fullName evidence="4">LPS export ABC transporter periplasmic protein LptC</fullName>
    </recommendedName>
</protein>
<proteinExistence type="predicted"/>